<dbReference type="EMBL" id="MKKU01001289">
    <property type="protein sequence ID" value="RNE96283.1"/>
    <property type="molecule type" value="Genomic_DNA"/>
</dbReference>
<dbReference type="RefSeq" id="XP_029223300.1">
    <property type="nucleotide sequence ID" value="XM_029376849.1"/>
</dbReference>
<sequence length="117" mass="12685">MQLVGPLPRDIFSAAAFDGRTAAGDGAVRATDAPVAEDDCAREGEKLWGAGNPFRRPVKIERECGAHGVEALRYTNVCCFFDPRMGARLCGVLGPSECLSRLRRAARLPEELQKPRA</sequence>
<keyword evidence="2" id="KW-1185">Reference proteome</keyword>
<gene>
    <name evidence="1" type="ORF">Tco025E_10058</name>
</gene>
<dbReference type="AlphaFoldDB" id="A0A422MSW4"/>
<evidence type="ECO:0000313" key="1">
    <source>
        <dbReference type="EMBL" id="RNE96283.1"/>
    </source>
</evidence>
<comment type="caution">
    <text evidence="1">The sequence shown here is derived from an EMBL/GenBank/DDBJ whole genome shotgun (WGS) entry which is preliminary data.</text>
</comment>
<evidence type="ECO:0000313" key="2">
    <source>
        <dbReference type="Proteomes" id="UP000284403"/>
    </source>
</evidence>
<accession>A0A422MSW4</accession>
<protein>
    <submittedName>
        <fullName evidence="1">Retrotransposon hot spot (RHS) protein</fullName>
    </submittedName>
</protein>
<proteinExistence type="predicted"/>
<reference evidence="1 2" key="1">
    <citation type="journal article" date="2018" name="BMC Genomics">
        <title>Genomic comparison of Trypanosoma conorhini and Trypanosoma rangeli to Trypanosoma cruzi strains of high and low virulence.</title>
        <authorList>
            <person name="Bradwell K.R."/>
            <person name="Koparde V.N."/>
            <person name="Matveyev A.V."/>
            <person name="Serrano M.G."/>
            <person name="Alves J.M."/>
            <person name="Parikh H."/>
            <person name="Huang B."/>
            <person name="Lee V."/>
            <person name="Espinosa-Alvarez O."/>
            <person name="Ortiz P.A."/>
            <person name="Costa-Martins A.G."/>
            <person name="Teixeira M.M."/>
            <person name="Buck G.A."/>
        </authorList>
    </citation>
    <scope>NUCLEOTIDE SEQUENCE [LARGE SCALE GENOMIC DNA]</scope>
    <source>
        <strain evidence="1 2">025E</strain>
    </source>
</reference>
<name>A0A422MSW4_9TRYP</name>
<dbReference type="GeneID" id="40323669"/>
<dbReference type="Proteomes" id="UP000284403">
    <property type="component" value="Unassembled WGS sequence"/>
</dbReference>
<feature type="non-terminal residue" evidence="1">
    <location>
        <position position="117"/>
    </location>
</feature>
<organism evidence="1 2">
    <name type="scientific">Trypanosoma conorhini</name>
    <dbReference type="NCBI Taxonomy" id="83891"/>
    <lineage>
        <taxon>Eukaryota</taxon>
        <taxon>Discoba</taxon>
        <taxon>Euglenozoa</taxon>
        <taxon>Kinetoplastea</taxon>
        <taxon>Metakinetoplastina</taxon>
        <taxon>Trypanosomatida</taxon>
        <taxon>Trypanosomatidae</taxon>
        <taxon>Trypanosoma</taxon>
    </lineage>
</organism>